<gene>
    <name evidence="8" type="ORF">HLB09_11155</name>
</gene>
<dbReference type="InterPro" id="IPR036388">
    <property type="entry name" value="WH-like_DNA-bd_sf"/>
</dbReference>
<dbReference type="InterPro" id="IPR013325">
    <property type="entry name" value="RNA_pol_sigma_r2"/>
</dbReference>
<evidence type="ECO:0000256" key="1">
    <source>
        <dbReference type="ARBA" id="ARBA00010641"/>
    </source>
</evidence>
<evidence type="ECO:0000259" key="7">
    <source>
        <dbReference type="Pfam" id="PF08281"/>
    </source>
</evidence>
<comment type="caution">
    <text evidence="8">The sequence shown here is derived from an EMBL/GenBank/DDBJ whole genome shotgun (WGS) entry which is preliminary data.</text>
</comment>
<keyword evidence="9" id="KW-1185">Reference proteome</keyword>
<dbReference type="InterPro" id="IPR013249">
    <property type="entry name" value="RNA_pol_sigma70_r4_t2"/>
</dbReference>
<evidence type="ECO:0000256" key="2">
    <source>
        <dbReference type="ARBA" id="ARBA00023015"/>
    </source>
</evidence>
<dbReference type="GO" id="GO:0016987">
    <property type="term" value="F:sigma factor activity"/>
    <property type="evidence" value="ECO:0007669"/>
    <property type="project" value="UniProtKB-KW"/>
</dbReference>
<dbReference type="AlphaFoldDB" id="A0A849BQ74"/>
<keyword evidence="4" id="KW-0238">DNA-binding</keyword>
<dbReference type="EMBL" id="JABEMA010000172">
    <property type="protein sequence ID" value="NNH23635.1"/>
    <property type="molecule type" value="Genomic_DNA"/>
</dbReference>
<evidence type="ECO:0000313" key="9">
    <source>
        <dbReference type="Proteomes" id="UP000555552"/>
    </source>
</evidence>
<keyword evidence="3" id="KW-0731">Sigma factor</keyword>
<evidence type="ECO:0000259" key="6">
    <source>
        <dbReference type="Pfam" id="PF04542"/>
    </source>
</evidence>
<dbReference type="InterPro" id="IPR013324">
    <property type="entry name" value="RNA_pol_sigma_r3/r4-like"/>
</dbReference>
<dbReference type="PANTHER" id="PTHR43133:SF8">
    <property type="entry name" value="RNA POLYMERASE SIGMA FACTOR HI_1459-RELATED"/>
    <property type="match status" value="1"/>
</dbReference>
<dbReference type="SUPFAM" id="SSF88659">
    <property type="entry name" value="Sigma3 and sigma4 domains of RNA polymerase sigma factors"/>
    <property type="match status" value="1"/>
</dbReference>
<accession>A0A849BQ74</accession>
<proteinExistence type="inferred from homology"/>
<reference evidence="8 9" key="1">
    <citation type="submission" date="2020-05" db="EMBL/GenBank/DDBJ databases">
        <title>MicrobeNet Type strains.</title>
        <authorList>
            <person name="Nicholson A.C."/>
        </authorList>
    </citation>
    <scope>NUCLEOTIDE SEQUENCE [LARGE SCALE GENOMIC DNA]</scope>
    <source>
        <strain evidence="8 9">JCM 14547</strain>
    </source>
</reference>
<evidence type="ECO:0000313" key="8">
    <source>
        <dbReference type="EMBL" id="NNH23635.1"/>
    </source>
</evidence>
<dbReference type="InterPro" id="IPR007627">
    <property type="entry name" value="RNA_pol_sigma70_r2"/>
</dbReference>
<dbReference type="GO" id="GO:0003677">
    <property type="term" value="F:DNA binding"/>
    <property type="evidence" value="ECO:0007669"/>
    <property type="project" value="UniProtKB-KW"/>
</dbReference>
<dbReference type="Pfam" id="PF04542">
    <property type="entry name" value="Sigma70_r2"/>
    <property type="match status" value="1"/>
</dbReference>
<dbReference type="Gene3D" id="1.10.1740.10">
    <property type="match status" value="1"/>
</dbReference>
<dbReference type="PANTHER" id="PTHR43133">
    <property type="entry name" value="RNA POLYMERASE ECF-TYPE SIGMA FACTO"/>
    <property type="match status" value="1"/>
</dbReference>
<dbReference type="GO" id="GO:0006352">
    <property type="term" value="P:DNA-templated transcription initiation"/>
    <property type="evidence" value="ECO:0007669"/>
    <property type="project" value="InterPro"/>
</dbReference>
<feature type="domain" description="RNA polymerase sigma-70 region 2" evidence="6">
    <location>
        <begin position="28"/>
        <end position="96"/>
    </location>
</feature>
<dbReference type="Pfam" id="PF08281">
    <property type="entry name" value="Sigma70_r4_2"/>
    <property type="match status" value="1"/>
</dbReference>
<feature type="domain" description="RNA polymerase sigma factor 70 region 4 type 2" evidence="7">
    <location>
        <begin position="123"/>
        <end position="175"/>
    </location>
</feature>
<dbReference type="Gene3D" id="1.10.10.10">
    <property type="entry name" value="Winged helix-like DNA-binding domain superfamily/Winged helix DNA-binding domain"/>
    <property type="match status" value="1"/>
</dbReference>
<dbReference type="SUPFAM" id="SSF88946">
    <property type="entry name" value="Sigma2 domain of RNA polymerase sigma factors"/>
    <property type="match status" value="1"/>
</dbReference>
<name>A0A849BQ74_9ACTN</name>
<dbReference type="RefSeq" id="WP_171203442.1">
    <property type="nucleotide sequence ID" value="NZ_BAAANP010000007.1"/>
</dbReference>
<evidence type="ECO:0000256" key="3">
    <source>
        <dbReference type="ARBA" id="ARBA00023082"/>
    </source>
</evidence>
<dbReference type="Proteomes" id="UP000555552">
    <property type="component" value="Unassembled WGS sequence"/>
</dbReference>
<evidence type="ECO:0000256" key="5">
    <source>
        <dbReference type="ARBA" id="ARBA00023163"/>
    </source>
</evidence>
<keyword evidence="5" id="KW-0804">Transcription</keyword>
<protein>
    <submittedName>
        <fullName evidence="8">Sigma-70 family RNA polymerase sigma factor</fullName>
    </submittedName>
</protein>
<dbReference type="NCBIfam" id="TIGR02937">
    <property type="entry name" value="sigma70-ECF"/>
    <property type="match status" value="1"/>
</dbReference>
<keyword evidence="2" id="KW-0805">Transcription regulation</keyword>
<evidence type="ECO:0000256" key="4">
    <source>
        <dbReference type="ARBA" id="ARBA00023125"/>
    </source>
</evidence>
<dbReference type="InterPro" id="IPR039425">
    <property type="entry name" value="RNA_pol_sigma-70-like"/>
</dbReference>
<organism evidence="8 9">
    <name type="scientific">Pseudokineococcus marinus</name>
    <dbReference type="NCBI Taxonomy" id="351215"/>
    <lineage>
        <taxon>Bacteria</taxon>
        <taxon>Bacillati</taxon>
        <taxon>Actinomycetota</taxon>
        <taxon>Actinomycetes</taxon>
        <taxon>Kineosporiales</taxon>
        <taxon>Kineosporiaceae</taxon>
        <taxon>Pseudokineococcus</taxon>
    </lineage>
</organism>
<dbReference type="InterPro" id="IPR014284">
    <property type="entry name" value="RNA_pol_sigma-70_dom"/>
</dbReference>
<comment type="similarity">
    <text evidence="1">Belongs to the sigma-70 factor family. ECF subfamily.</text>
</comment>
<sequence length="183" mass="20698">MDANGTAQGDAALVALAREGYSGAFEELVRRHQTRAHTLAVRMLGDRHEAADVVQEAFVKAWTGLPRFDDRAAFSTWLYRIVVRESIDQQRRRARRPLPVEQDVDRPATDRTDALVEQRVREDAVRRAVRALPEDQRAALVLTAFMDLEHAEAAEVLETTPDAVRGRAARARRALMREMGEWA</sequence>